<feature type="domain" description="PiggyBac transposable element-derived protein" evidence="3">
    <location>
        <begin position="122"/>
        <end position="481"/>
    </location>
</feature>
<feature type="compositionally biased region" description="Acidic residues" evidence="1">
    <location>
        <begin position="31"/>
        <end position="41"/>
    </location>
</feature>
<feature type="compositionally biased region" description="Acidic residues" evidence="1">
    <location>
        <begin position="64"/>
        <end position="73"/>
    </location>
</feature>
<evidence type="ECO:0000313" key="6">
    <source>
        <dbReference type="Proteomes" id="UP001152795"/>
    </source>
</evidence>
<dbReference type="EMBL" id="CACRXK020001492">
    <property type="protein sequence ID" value="CAB3989456.1"/>
    <property type="molecule type" value="Genomic_DNA"/>
</dbReference>
<evidence type="ECO:0000313" key="5">
    <source>
        <dbReference type="EMBL" id="CAB4011901.1"/>
    </source>
</evidence>
<protein>
    <recommendedName>
        <fullName evidence="3">PiggyBac transposable element-derived protein domain-containing protein</fullName>
    </recommendedName>
</protein>
<organism evidence="5 6">
    <name type="scientific">Paramuricea clavata</name>
    <name type="common">Red gorgonian</name>
    <name type="synonym">Violescent sea-whip</name>
    <dbReference type="NCBI Taxonomy" id="317549"/>
    <lineage>
        <taxon>Eukaryota</taxon>
        <taxon>Metazoa</taxon>
        <taxon>Cnidaria</taxon>
        <taxon>Anthozoa</taxon>
        <taxon>Octocorallia</taxon>
        <taxon>Malacalcyonacea</taxon>
        <taxon>Plexauridae</taxon>
        <taxon>Paramuricea</taxon>
    </lineage>
</organism>
<dbReference type="AlphaFoldDB" id="A0A7D9EKT8"/>
<comment type="caution">
    <text evidence="5">The sequence shown here is derived from an EMBL/GenBank/DDBJ whole genome shotgun (WGS) entry which is preliminary data.</text>
</comment>
<dbReference type="Proteomes" id="UP001152795">
    <property type="component" value="Unassembled WGS sequence"/>
</dbReference>
<dbReference type="InterPro" id="IPR029526">
    <property type="entry name" value="PGBD"/>
</dbReference>
<keyword evidence="6" id="KW-1185">Reference proteome</keyword>
<dbReference type="PANTHER" id="PTHR47272:SF1">
    <property type="entry name" value="PIGGYBAC TRANSPOSABLE ELEMENT-DERIVED PROTEIN 3-LIKE"/>
    <property type="match status" value="1"/>
</dbReference>
<sequence length="598" mass="68985">MASRSKRDCVPVEQVIDEIDVNVSDVSLDGPSDESDRDEVYDPGNIDNLESSDSESDHEHLSEVNDESSGDDDVPLAQILASATEGKTKTKYTWRKKDFVAPQDQFQGEIVEPTDPTGITETPLLYFKRFVTQEMIELIVDYTNRYSVQKQGKCVNTSAKEIEQVLGMYFKMGLVEMPSIRMYWEKETRYPPVTEVMSRNRFQLLLSLIHFVDNETVSEETKKDRLWKIRPFLDMFRARCLQTTPAEHQSIDEMMVPYKGKFGNIRQYVRGKPHPWGFKVWARCSVHGILHDFDVYQGKGGDKGANVFGIGGDVVVKLCKTLPKDVGHKIYADNFFTSVELIEKLSEDGFLYAGTVRKNRLAKCNVLEENALKKKGRGSHDFRVESKTNTVCVRWQDSKAVTLMSNYAGPEPMDKARRWDKSKKDYTNVDRPYIIREYNTHMGGVDMLDAHISRCKYSIRTRRWYLILFWHFTSIGVINAWLLYKRDCSLLGITGKSVMKLRQFQSKVAQALIERGTTRKSGRPSLGEETSPKPPKIIRVEPCEDARFDQIAHWPVKRDKRRRCAVCKTIKTDTCCEKCDVPLCFNERRNCYKLYHIK</sequence>
<dbReference type="EMBL" id="CACRXK020007307">
    <property type="protein sequence ID" value="CAB4011901.1"/>
    <property type="molecule type" value="Genomic_DNA"/>
</dbReference>
<reference evidence="5" key="1">
    <citation type="submission" date="2020-04" db="EMBL/GenBank/DDBJ databases">
        <authorList>
            <person name="Alioto T."/>
            <person name="Alioto T."/>
            <person name="Gomez Garrido J."/>
        </authorList>
    </citation>
    <scope>NUCLEOTIDE SEQUENCE</scope>
    <source>
        <strain evidence="5">A484AB</strain>
    </source>
</reference>
<evidence type="ECO:0000256" key="1">
    <source>
        <dbReference type="SAM" id="MobiDB-lite"/>
    </source>
</evidence>
<dbReference type="Pfam" id="PF13843">
    <property type="entry name" value="DDE_Tnp_1_7"/>
    <property type="match status" value="1"/>
</dbReference>
<feature type="transmembrane region" description="Helical" evidence="2">
    <location>
        <begin position="464"/>
        <end position="484"/>
    </location>
</feature>
<feature type="region of interest" description="Disordered" evidence="1">
    <location>
        <begin position="21"/>
        <end position="73"/>
    </location>
</feature>
<gene>
    <name evidence="4" type="ORF">PACLA_8A013639</name>
    <name evidence="5" type="ORF">PACLA_8A082370</name>
</gene>
<dbReference type="PANTHER" id="PTHR47272">
    <property type="entry name" value="DDE_TNP_1_7 DOMAIN-CONTAINING PROTEIN"/>
    <property type="match status" value="1"/>
</dbReference>
<name>A0A7D9EKT8_PARCT</name>
<keyword evidence="2" id="KW-1133">Transmembrane helix</keyword>
<accession>A0A7D9EKT8</accession>
<keyword evidence="2" id="KW-0812">Transmembrane</keyword>
<proteinExistence type="predicted"/>
<evidence type="ECO:0000259" key="3">
    <source>
        <dbReference type="Pfam" id="PF13843"/>
    </source>
</evidence>
<evidence type="ECO:0000313" key="4">
    <source>
        <dbReference type="EMBL" id="CAB3989456.1"/>
    </source>
</evidence>
<evidence type="ECO:0000256" key="2">
    <source>
        <dbReference type="SAM" id="Phobius"/>
    </source>
</evidence>
<dbReference type="OrthoDB" id="5985679at2759"/>
<keyword evidence="2" id="KW-0472">Membrane</keyword>